<evidence type="ECO:0000256" key="1">
    <source>
        <dbReference type="SAM" id="Phobius"/>
    </source>
</evidence>
<sequence length="121" mass="12790">MTIIMFVLAILATLLHVFIFYLESFAWTTKALGVFGGTREEAEHTKELGFNMGFYNLMLAIITAVGLALWGSPTGPALIIAGLGSILAAAVWLLATSPDKRGAAVKQGILPLLALIALAFA</sequence>
<reference evidence="2 3" key="1">
    <citation type="submission" date="2019-06" db="EMBL/GenBank/DDBJ databases">
        <title>Draft genome of C. phoceense Strain 272.</title>
        <authorList>
            <person name="Pacheco L.G.C."/>
            <person name="Barberis C.M."/>
            <person name="Almuzara M.N."/>
            <person name="Traglia G.M."/>
            <person name="Santos C.S."/>
            <person name="Rocha D.J.P.G."/>
            <person name="Aguiar E.R.G.R."/>
            <person name="Vay C.A."/>
        </authorList>
    </citation>
    <scope>NUCLEOTIDE SEQUENCE [LARGE SCALE GENOMIC DNA]</scope>
    <source>
        <strain evidence="2 3">272</strain>
    </source>
</reference>
<name>A0A540R468_9CORY</name>
<feature type="transmembrane region" description="Helical" evidence="1">
    <location>
        <begin position="6"/>
        <end position="27"/>
    </location>
</feature>
<dbReference type="Pfam" id="PF06993">
    <property type="entry name" value="DUF1304"/>
    <property type="match status" value="1"/>
</dbReference>
<keyword evidence="1" id="KW-1133">Transmembrane helix</keyword>
<evidence type="ECO:0000313" key="3">
    <source>
        <dbReference type="Proteomes" id="UP000318080"/>
    </source>
</evidence>
<dbReference type="STRING" id="1686286.GCA_900092335_00686"/>
<keyword evidence="3" id="KW-1185">Reference proteome</keyword>
<organism evidence="2 3">
    <name type="scientific">Corynebacterium phoceense</name>
    <dbReference type="NCBI Taxonomy" id="1686286"/>
    <lineage>
        <taxon>Bacteria</taxon>
        <taxon>Bacillati</taxon>
        <taxon>Actinomycetota</taxon>
        <taxon>Actinomycetes</taxon>
        <taxon>Mycobacteriales</taxon>
        <taxon>Corynebacteriaceae</taxon>
        <taxon>Corynebacterium</taxon>
    </lineage>
</organism>
<dbReference type="AlphaFoldDB" id="A0A540R468"/>
<dbReference type="InterPro" id="IPR009732">
    <property type="entry name" value="DUF1304"/>
</dbReference>
<dbReference type="PANTHER" id="PTHR38446">
    <property type="entry name" value="BLL0914 PROTEIN"/>
    <property type="match status" value="1"/>
</dbReference>
<comment type="caution">
    <text evidence="2">The sequence shown here is derived from an EMBL/GenBank/DDBJ whole genome shotgun (WGS) entry which is preliminary data.</text>
</comment>
<feature type="transmembrane region" description="Helical" evidence="1">
    <location>
        <begin position="48"/>
        <end position="71"/>
    </location>
</feature>
<proteinExistence type="predicted"/>
<gene>
    <name evidence="2" type="ORF">EJK80_12175</name>
</gene>
<keyword evidence="1" id="KW-0812">Transmembrane</keyword>
<dbReference type="PANTHER" id="PTHR38446:SF1">
    <property type="entry name" value="BLL0914 PROTEIN"/>
    <property type="match status" value="1"/>
</dbReference>
<keyword evidence="1" id="KW-0472">Membrane</keyword>
<protein>
    <submittedName>
        <fullName evidence="2">DUF1304 domain-containing protein</fullName>
    </submittedName>
</protein>
<dbReference type="Proteomes" id="UP000318080">
    <property type="component" value="Unassembled WGS sequence"/>
</dbReference>
<accession>A0A540R468</accession>
<dbReference type="RefSeq" id="WP_066485766.1">
    <property type="nucleotide sequence ID" value="NZ_JADPQA010000007.1"/>
</dbReference>
<dbReference type="GeneID" id="79852008"/>
<feature type="transmembrane region" description="Helical" evidence="1">
    <location>
        <begin position="77"/>
        <end position="96"/>
    </location>
</feature>
<evidence type="ECO:0000313" key="2">
    <source>
        <dbReference type="EMBL" id="TQE42535.1"/>
    </source>
</evidence>
<dbReference type="EMBL" id="VHIR01000024">
    <property type="protein sequence ID" value="TQE42535.1"/>
    <property type="molecule type" value="Genomic_DNA"/>
</dbReference>